<dbReference type="InterPro" id="IPR044665">
    <property type="entry name" value="E_coli_cyclophilin_A-like"/>
</dbReference>
<evidence type="ECO:0000256" key="5">
    <source>
        <dbReference type="SAM" id="SignalP"/>
    </source>
</evidence>
<gene>
    <name evidence="7" type="ORF">KCG44_04820</name>
</gene>
<feature type="region of interest" description="Disordered" evidence="4">
    <location>
        <begin position="30"/>
        <end position="56"/>
    </location>
</feature>
<dbReference type="InterPro" id="IPR002130">
    <property type="entry name" value="Cyclophilin-type_PPIase_dom"/>
</dbReference>
<feature type="signal peptide" evidence="5">
    <location>
        <begin position="1"/>
        <end position="20"/>
    </location>
</feature>
<evidence type="ECO:0000256" key="2">
    <source>
        <dbReference type="ARBA" id="ARBA00023110"/>
    </source>
</evidence>
<keyword evidence="2" id="KW-0697">Rotamase</keyword>
<feature type="domain" description="PPIase cyclophilin-type" evidence="6">
    <location>
        <begin position="64"/>
        <end position="231"/>
    </location>
</feature>
<sequence>MIRTLCLSALFAFPIATASAQPAAAPVELEAEQERRAEIQSEPDTAAPGGEAQAVAAETPPVFRTEQVTLNTAKGPIVIALEVERAPITAKNFLRYVREGRFNGMSFYRASNIAEGYGLIQGGTQGNPKMVLPAIRHEPTTQTGLSHTAGTISMAMGAPGTATGDFFIVVGDLVSLDAADGAPGFAAFGKVVEGMDVVLDILDDATDPNEGTGSMRGEILAKPVQIRSAEKGG</sequence>
<dbReference type="RefSeq" id="WP_218444550.1">
    <property type="nucleotide sequence ID" value="NZ_JAGSPA010000001.1"/>
</dbReference>
<evidence type="ECO:0000313" key="7">
    <source>
        <dbReference type="EMBL" id="MBV7256105.1"/>
    </source>
</evidence>
<dbReference type="GO" id="GO:0016853">
    <property type="term" value="F:isomerase activity"/>
    <property type="evidence" value="ECO:0007669"/>
    <property type="project" value="UniProtKB-KW"/>
</dbReference>
<dbReference type="PROSITE" id="PS50072">
    <property type="entry name" value="CSA_PPIASE_2"/>
    <property type="match status" value="1"/>
</dbReference>
<evidence type="ECO:0000259" key="6">
    <source>
        <dbReference type="PROSITE" id="PS50072"/>
    </source>
</evidence>
<dbReference type="PANTHER" id="PTHR43246">
    <property type="entry name" value="PEPTIDYL-PROLYL CIS-TRANS ISOMERASE CYP38, CHLOROPLASTIC"/>
    <property type="match status" value="1"/>
</dbReference>
<organism evidence="7 8">
    <name type="scientific">Pacificimonas pallii</name>
    <dbReference type="NCBI Taxonomy" id="2827236"/>
    <lineage>
        <taxon>Bacteria</taxon>
        <taxon>Pseudomonadati</taxon>
        <taxon>Pseudomonadota</taxon>
        <taxon>Alphaproteobacteria</taxon>
        <taxon>Sphingomonadales</taxon>
        <taxon>Sphingosinicellaceae</taxon>
        <taxon>Pacificimonas</taxon>
    </lineage>
</organism>
<dbReference type="Pfam" id="PF00160">
    <property type="entry name" value="Pro_isomerase"/>
    <property type="match status" value="1"/>
</dbReference>
<comment type="caution">
    <text evidence="7">The sequence shown here is derived from an EMBL/GenBank/DDBJ whole genome shotgun (WGS) entry which is preliminary data.</text>
</comment>
<evidence type="ECO:0000256" key="1">
    <source>
        <dbReference type="ARBA" id="ARBA00013194"/>
    </source>
</evidence>
<protein>
    <recommendedName>
        <fullName evidence="1">peptidylprolyl isomerase</fullName>
        <ecNumber evidence="1">5.2.1.8</ecNumber>
    </recommendedName>
</protein>
<evidence type="ECO:0000256" key="4">
    <source>
        <dbReference type="SAM" id="MobiDB-lite"/>
    </source>
</evidence>
<reference evidence="7 8" key="1">
    <citation type="submission" date="2021-04" db="EMBL/GenBank/DDBJ databases">
        <authorList>
            <person name="Pira H."/>
            <person name="Risdian C."/>
            <person name="Wink J."/>
        </authorList>
    </citation>
    <scope>NUCLEOTIDE SEQUENCE [LARGE SCALE GENOMIC DNA]</scope>
    <source>
        <strain evidence="7 8">WHA3</strain>
    </source>
</reference>
<dbReference type="EMBL" id="JAGSPA010000001">
    <property type="protein sequence ID" value="MBV7256105.1"/>
    <property type="molecule type" value="Genomic_DNA"/>
</dbReference>
<proteinExistence type="predicted"/>
<evidence type="ECO:0000256" key="3">
    <source>
        <dbReference type="ARBA" id="ARBA00023235"/>
    </source>
</evidence>
<feature type="chain" id="PRO_5045129233" description="peptidylprolyl isomerase" evidence="5">
    <location>
        <begin position="21"/>
        <end position="233"/>
    </location>
</feature>
<dbReference type="Proteomes" id="UP000722336">
    <property type="component" value="Unassembled WGS sequence"/>
</dbReference>
<keyword evidence="3 7" id="KW-0413">Isomerase</keyword>
<accession>A0ABS6SCM5</accession>
<keyword evidence="5" id="KW-0732">Signal</keyword>
<keyword evidence="8" id="KW-1185">Reference proteome</keyword>
<evidence type="ECO:0000313" key="8">
    <source>
        <dbReference type="Proteomes" id="UP000722336"/>
    </source>
</evidence>
<name>A0ABS6SCM5_9SPHN</name>
<dbReference type="EC" id="5.2.1.8" evidence="1"/>
<feature type="compositionally biased region" description="Low complexity" evidence="4">
    <location>
        <begin position="46"/>
        <end position="56"/>
    </location>
</feature>